<accession>A0ABT5BP23</accession>
<organism evidence="1 2">
    <name type="scientific">Nannocystis radixulma</name>
    <dbReference type="NCBI Taxonomy" id="2995305"/>
    <lineage>
        <taxon>Bacteria</taxon>
        <taxon>Pseudomonadati</taxon>
        <taxon>Myxococcota</taxon>
        <taxon>Polyangia</taxon>
        <taxon>Nannocystales</taxon>
        <taxon>Nannocystaceae</taxon>
        <taxon>Nannocystis</taxon>
    </lineage>
</organism>
<dbReference type="Proteomes" id="UP001217838">
    <property type="component" value="Unassembled WGS sequence"/>
</dbReference>
<dbReference type="EMBL" id="JAQNDN010000028">
    <property type="protein sequence ID" value="MDC0675919.1"/>
    <property type="molecule type" value="Genomic_DNA"/>
</dbReference>
<gene>
    <name evidence="1" type="ORF">POL58_49775</name>
</gene>
<evidence type="ECO:0000313" key="2">
    <source>
        <dbReference type="Proteomes" id="UP001217838"/>
    </source>
</evidence>
<reference evidence="1 2" key="1">
    <citation type="submission" date="2022-11" db="EMBL/GenBank/DDBJ databases">
        <title>Minimal conservation of predation-associated metabolite biosynthetic gene clusters underscores biosynthetic potential of Myxococcota including descriptions for ten novel species: Archangium lansinium sp. nov., Myxococcus landrumus sp. nov., Nannocystis bai.</title>
        <authorList>
            <person name="Ahearne A."/>
            <person name="Stevens C."/>
            <person name="Dowd S."/>
        </authorList>
    </citation>
    <scope>NUCLEOTIDE SEQUENCE [LARGE SCALE GENOMIC DNA]</scope>
    <source>
        <strain evidence="1 2">NCELM</strain>
    </source>
</reference>
<protein>
    <submittedName>
        <fullName evidence="1">Uncharacterized protein</fullName>
    </submittedName>
</protein>
<comment type="caution">
    <text evidence="1">The sequence shown here is derived from an EMBL/GenBank/DDBJ whole genome shotgun (WGS) entry which is preliminary data.</text>
</comment>
<dbReference type="RefSeq" id="WP_272011594.1">
    <property type="nucleotide sequence ID" value="NZ_JAQNDN010000028.1"/>
</dbReference>
<keyword evidence="2" id="KW-1185">Reference proteome</keyword>
<name>A0ABT5BP23_9BACT</name>
<evidence type="ECO:0000313" key="1">
    <source>
        <dbReference type="EMBL" id="MDC0675919.1"/>
    </source>
</evidence>
<sequence length="63" mass="5635">MSPDGRGPLPAGSPVGAAAGLPAVSELGAVAPCVVPVGLGLLGPGVPTAPPSAGVGVELSAPA</sequence>
<proteinExistence type="predicted"/>